<evidence type="ECO:0000313" key="3">
    <source>
        <dbReference type="EMBL" id="ACL42000.1"/>
    </source>
</evidence>
<accession>B8HHV3</accession>
<evidence type="ECO:0000256" key="1">
    <source>
        <dbReference type="SAM" id="MobiDB-lite"/>
    </source>
</evidence>
<feature type="region of interest" description="Disordered" evidence="1">
    <location>
        <begin position="1"/>
        <end position="28"/>
    </location>
</feature>
<dbReference type="Pfam" id="PF04480">
    <property type="entry name" value="DUF559"/>
    <property type="match status" value="1"/>
</dbReference>
<dbReference type="InterPro" id="IPR007569">
    <property type="entry name" value="DUF559"/>
</dbReference>
<protein>
    <recommendedName>
        <fullName evidence="2">DUF559 domain-containing protein</fullName>
    </recommendedName>
</protein>
<name>B8HHV3_PSECP</name>
<keyword evidence="3" id="KW-0614">Plasmid</keyword>
<geneLocation type="plasmid" evidence="3 4">
    <name>pACHL01</name>
</geneLocation>
<dbReference type="HOGENOM" id="CLU_800874_0_0_11"/>
<feature type="domain" description="DUF559" evidence="2">
    <location>
        <begin position="71"/>
        <end position="113"/>
    </location>
</feature>
<gene>
    <name evidence="3" type="ordered locus">Achl_4049</name>
</gene>
<reference evidence="3" key="1">
    <citation type="submission" date="2009-01" db="EMBL/GenBank/DDBJ databases">
        <title>Complete sequence of plasmid1 of Arthrobacter chlorophenolicus A6.</title>
        <authorList>
            <consortium name="US DOE Joint Genome Institute"/>
            <person name="Lucas S."/>
            <person name="Copeland A."/>
            <person name="Lapidus A."/>
            <person name="Glavina del Rio T."/>
            <person name="Tice H."/>
            <person name="Bruce D."/>
            <person name="Goodwin L."/>
            <person name="Pitluck S."/>
            <person name="Goltsman E."/>
            <person name="Clum A."/>
            <person name="Larimer F."/>
            <person name="Land M."/>
            <person name="Hauser L."/>
            <person name="Kyrpides N."/>
            <person name="Mikhailova N."/>
            <person name="Jansson J."/>
            <person name="Richardson P."/>
        </authorList>
    </citation>
    <scope>NUCLEOTIDE SEQUENCE [LARGE SCALE GENOMIC DNA]</scope>
    <source>
        <strain evidence="3">A6</strain>
        <plasmid evidence="3">pACHL01</plasmid>
    </source>
</reference>
<dbReference type="KEGG" id="ach:Achl_4049"/>
<dbReference type="OrthoDB" id="5111079at2"/>
<dbReference type="Gene3D" id="3.40.960.10">
    <property type="entry name" value="VSR Endonuclease"/>
    <property type="match status" value="1"/>
</dbReference>
<evidence type="ECO:0000313" key="4">
    <source>
        <dbReference type="Proteomes" id="UP000002505"/>
    </source>
</evidence>
<dbReference type="EMBL" id="CP001342">
    <property type="protein sequence ID" value="ACL42000.1"/>
    <property type="molecule type" value="Genomic_DNA"/>
</dbReference>
<dbReference type="Proteomes" id="UP000002505">
    <property type="component" value="Plasmid pACHL01"/>
</dbReference>
<dbReference type="RefSeq" id="WP_012623017.1">
    <property type="nucleotide sequence ID" value="NC_011879.1"/>
</dbReference>
<organism evidence="3 4">
    <name type="scientific">Pseudarthrobacter chlorophenolicus (strain ATCC 700700 / DSM 12829 / CIP 107037 / JCM 12360 / KCTC 9906 / NCIMB 13794 / A6)</name>
    <name type="common">Arthrobacter chlorophenolicus</name>
    <dbReference type="NCBI Taxonomy" id="452863"/>
    <lineage>
        <taxon>Bacteria</taxon>
        <taxon>Bacillati</taxon>
        <taxon>Actinomycetota</taxon>
        <taxon>Actinomycetes</taxon>
        <taxon>Micrococcales</taxon>
        <taxon>Micrococcaceae</taxon>
        <taxon>Pseudarthrobacter</taxon>
    </lineage>
</organism>
<sequence length="346" mass="38669">MPKIVAKKPWTPPEPSTPIGDLAPGNSESSKLEEKFRAALITAGISLHEERLGIQCGYDKARTRYPVLTPDFVVTDARVCIEVDPERTHEGREDQDRTRNALLADAGWKVVRARLGGLEAIGEWDVVSESGSYTVAAGTALADAVRDAVAGRPGKVRTITRKPQAPRKKSRLGAIREDEYQYRVHRTKWTLEDGEVADLAIVDGRYLARSMKWEFPRFIRHLDLQGAPKEDWRTILEPLLETMQPSEFVPFSTFPWGDSLFIGPQAGKIRFREKFGPYEPGWSGTTNLEGAAEYDEAIIQDESGAVLAELHAEAIALGWEISSIIPRTGRHGDYQEMELVRKDFKG</sequence>
<evidence type="ECO:0000259" key="2">
    <source>
        <dbReference type="Pfam" id="PF04480"/>
    </source>
</evidence>
<proteinExistence type="predicted"/>
<keyword evidence="4" id="KW-1185">Reference proteome</keyword>
<dbReference type="AlphaFoldDB" id="B8HHV3"/>